<organism evidence="6 7">
    <name type="scientific">Pigmentiphaga soli</name>
    <dbReference type="NCBI Taxonomy" id="1007095"/>
    <lineage>
        <taxon>Bacteria</taxon>
        <taxon>Pseudomonadati</taxon>
        <taxon>Pseudomonadota</taxon>
        <taxon>Betaproteobacteria</taxon>
        <taxon>Burkholderiales</taxon>
        <taxon>Alcaligenaceae</taxon>
        <taxon>Pigmentiphaga</taxon>
    </lineage>
</organism>
<keyword evidence="3" id="KW-0804">Transcription</keyword>
<dbReference type="SUPFAM" id="SSF46785">
    <property type="entry name" value="Winged helix' DNA-binding domain"/>
    <property type="match status" value="1"/>
</dbReference>
<dbReference type="Gene3D" id="1.10.10.10">
    <property type="entry name" value="Winged helix-like DNA-binding domain superfamily/Winged helix DNA-binding domain"/>
    <property type="match status" value="1"/>
</dbReference>
<dbReference type="EMBL" id="BAABFO010000005">
    <property type="protein sequence ID" value="GAA4328282.1"/>
    <property type="molecule type" value="Genomic_DNA"/>
</dbReference>
<dbReference type="SUPFAM" id="SSF55781">
    <property type="entry name" value="GAF domain-like"/>
    <property type="match status" value="1"/>
</dbReference>
<evidence type="ECO:0000313" key="7">
    <source>
        <dbReference type="Proteomes" id="UP001501671"/>
    </source>
</evidence>
<dbReference type="PROSITE" id="PS51078">
    <property type="entry name" value="ICLR_ED"/>
    <property type="match status" value="1"/>
</dbReference>
<proteinExistence type="predicted"/>
<name>A0ABP8GQ50_9BURK</name>
<dbReference type="InterPro" id="IPR036390">
    <property type="entry name" value="WH_DNA-bd_sf"/>
</dbReference>
<gene>
    <name evidence="6" type="ORF">GCM10023144_13940</name>
</gene>
<evidence type="ECO:0000259" key="4">
    <source>
        <dbReference type="PROSITE" id="PS51077"/>
    </source>
</evidence>
<feature type="domain" description="IclR-ED" evidence="5">
    <location>
        <begin position="75"/>
        <end position="232"/>
    </location>
</feature>
<evidence type="ECO:0000259" key="5">
    <source>
        <dbReference type="PROSITE" id="PS51078"/>
    </source>
</evidence>
<dbReference type="InterPro" id="IPR036388">
    <property type="entry name" value="WH-like_DNA-bd_sf"/>
</dbReference>
<evidence type="ECO:0000256" key="2">
    <source>
        <dbReference type="ARBA" id="ARBA00023125"/>
    </source>
</evidence>
<protein>
    <submittedName>
        <fullName evidence="6">IclR family transcriptional regulator</fullName>
    </submittedName>
</protein>
<keyword evidence="7" id="KW-1185">Reference proteome</keyword>
<dbReference type="Pfam" id="PF09339">
    <property type="entry name" value="HTH_IclR"/>
    <property type="match status" value="1"/>
</dbReference>
<comment type="caution">
    <text evidence="6">The sequence shown here is derived from an EMBL/GenBank/DDBJ whole genome shotgun (WGS) entry which is preliminary data.</text>
</comment>
<sequence>MIWHMKDEELRTVAAVERALHLLDTFRSARRALTLTEIAARTGLYKSTALRLAATLERFGYLLRRPDGAYQIGSTPFYLGAVYQQTTQPAEIILPALRELVAEFGESASFFIERDGLRLCLYRVNSPQLVRAHLSPGDIVPMDKGAAGKIMMAFREPFDPAYARIRKNLVVSSAGEVALDMSAVAAAVFDAQGIAGALAITGPQRRFNRGVVRRAEAQLLKAAFRITQGLGGDMGRFSGPLALVAADEQA</sequence>
<feature type="domain" description="HTH iclR-type" evidence="4">
    <location>
        <begin position="13"/>
        <end position="74"/>
    </location>
</feature>
<dbReference type="InterPro" id="IPR050707">
    <property type="entry name" value="HTH_MetabolicPath_Reg"/>
</dbReference>
<dbReference type="PANTHER" id="PTHR30136">
    <property type="entry name" value="HELIX-TURN-HELIX TRANSCRIPTIONAL REGULATOR, ICLR FAMILY"/>
    <property type="match status" value="1"/>
</dbReference>
<dbReference type="PANTHER" id="PTHR30136:SF39">
    <property type="entry name" value="TRANSCRIPTIONAL REGULATORY PROTEIN"/>
    <property type="match status" value="1"/>
</dbReference>
<keyword evidence="1" id="KW-0805">Transcription regulation</keyword>
<evidence type="ECO:0000256" key="3">
    <source>
        <dbReference type="ARBA" id="ARBA00023163"/>
    </source>
</evidence>
<dbReference type="Gene3D" id="3.30.450.40">
    <property type="match status" value="2"/>
</dbReference>
<accession>A0ABP8GQ50</accession>
<dbReference type="InterPro" id="IPR014757">
    <property type="entry name" value="Tscrpt_reg_IclR_C"/>
</dbReference>
<evidence type="ECO:0000313" key="6">
    <source>
        <dbReference type="EMBL" id="GAA4328282.1"/>
    </source>
</evidence>
<dbReference type="InterPro" id="IPR029016">
    <property type="entry name" value="GAF-like_dom_sf"/>
</dbReference>
<keyword evidence="2" id="KW-0238">DNA-binding</keyword>
<dbReference type="Proteomes" id="UP001501671">
    <property type="component" value="Unassembled WGS sequence"/>
</dbReference>
<dbReference type="SMART" id="SM00346">
    <property type="entry name" value="HTH_ICLR"/>
    <property type="match status" value="1"/>
</dbReference>
<dbReference type="PROSITE" id="PS51077">
    <property type="entry name" value="HTH_ICLR"/>
    <property type="match status" value="1"/>
</dbReference>
<evidence type="ECO:0000256" key="1">
    <source>
        <dbReference type="ARBA" id="ARBA00023015"/>
    </source>
</evidence>
<dbReference type="InterPro" id="IPR005471">
    <property type="entry name" value="Tscrpt_reg_IclR_N"/>
</dbReference>
<reference evidence="7" key="1">
    <citation type="journal article" date="2019" name="Int. J. Syst. Evol. Microbiol.">
        <title>The Global Catalogue of Microorganisms (GCM) 10K type strain sequencing project: providing services to taxonomists for standard genome sequencing and annotation.</title>
        <authorList>
            <consortium name="The Broad Institute Genomics Platform"/>
            <consortium name="The Broad Institute Genome Sequencing Center for Infectious Disease"/>
            <person name="Wu L."/>
            <person name="Ma J."/>
        </authorList>
    </citation>
    <scope>NUCLEOTIDE SEQUENCE [LARGE SCALE GENOMIC DNA]</scope>
    <source>
        <strain evidence="7">JCM 17666</strain>
    </source>
</reference>